<evidence type="ECO:0000313" key="2">
    <source>
        <dbReference type="EMBL" id="TWH16814.1"/>
    </source>
</evidence>
<protein>
    <submittedName>
        <fullName evidence="2">Uncharacterized protein</fullName>
    </submittedName>
</protein>
<evidence type="ECO:0000313" key="3">
    <source>
        <dbReference type="Proteomes" id="UP000321583"/>
    </source>
</evidence>
<gene>
    <name evidence="2" type="ORF">L613_001100000030</name>
</gene>
<name>A0A562E535_9GAMM</name>
<feature type="compositionally biased region" description="Basic and acidic residues" evidence="1">
    <location>
        <begin position="76"/>
        <end position="92"/>
    </location>
</feature>
<proteinExistence type="predicted"/>
<feature type="compositionally biased region" description="Basic and acidic residues" evidence="1">
    <location>
        <begin position="1"/>
        <end position="32"/>
    </location>
</feature>
<accession>A0A562E535</accession>
<feature type="region of interest" description="Disordered" evidence="1">
    <location>
        <begin position="1"/>
        <end position="92"/>
    </location>
</feature>
<sequence length="92" mass="9760">MNKPPGTHDERQSAYRGKGPDTDPSGHGREDPSAPLPAEGSGEGWYPRGHGKGGSLGEGEPEGRPRRDGSTQPDFGQHDALEQAAGRDRDDD</sequence>
<dbReference type="AlphaFoldDB" id="A0A562E535"/>
<organism evidence="2 3">
    <name type="scientific">Pseudoxanthomonas taiwanensis J19</name>
    <dbReference type="NCBI Taxonomy" id="935569"/>
    <lineage>
        <taxon>Bacteria</taxon>
        <taxon>Pseudomonadati</taxon>
        <taxon>Pseudomonadota</taxon>
        <taxon>Gammaproteobacteria</taxon>
        <taxon>Lysobacterales</taxon>
        <taxon>Lysobacteraceae</taxon>
        <taxon>Pseudoxanthomonas</taxon>
    </lineage>
</organism>
<evidence type="ECO:0000256" key="1">
    <source>
        <dbReference type="SAM" id="MobiDB-lite"/>
    </source>
</evidence>
<dbReference type="Proteomes" id="UP000321583">
    <property type="component" value="Unassembled WGS sequence"/>
</dbReference>
<comment type="caution">
    <text evidence="2">The sequence shown here is derived from an EMBL/GenBank/DDBJ whole genome shotgun (WGS) entry which is preliminary data.</text>
</comment>
<keyword evidence="3" id="KW-1185">Reference proteome</keyword>
<reference evidence="2 3" key="1">
    <citation type="submission" date="2019-07" db="EMBL/GenBank/DDBJ databases">
        <title>Genome sequencing of lignin-degrading bacterial isolates.</title>
        <authorList>
            <person name="Gladden J."/>
        </authorList>
    </citation>
    <scope>NUCLEOTIDE SEQUENCE [LARGE SCALE GENOMIC DNA]</scope>
    <source>
        <strain evidence="2 3">J19</strain>
    </source>
</reference>
<dbReference type="RefSeq" id="WP_028915138.1">
    <property type="nucleotide sequence ID" value="NZ_VLJS01000013.1"/>
</dbReference>
<dbReference type="EMBL" id="VLJS01000013">
    <property type="protein sequence ID" value="TWH16814.1"/>
    <property type="molecule type" value="Genomic_DNA"/>
</dbReference>
<dbReference type="OrthoDB" id="6006891at2"/>